<evidence type="ECO:0000313" key="2">
    <source>
        <dbReference type="Proteomes" id="UP001159641"/>
    </source>
</evidence>
<protein>
    <submittedName>
        <fullName evidence="1">Uncharacterized protein</fullName>
    </submittedName>
</protein>
<accession>A0AB34HTK2</accession>
<name>A0AB34HTK2_ESCRO</name>
<comment type="caution">
    <text evidence="1">The sequence shown here is derived from an EMBL/GenBank/DDBJ whole genome shotgun (WGS) entry which is preliminary data.</text>
</comment>
<reference evidence="1 2" key="1">
    <citation type="submission" date="2022-11" db="EMBL/GenBank/DDBJ databases">
        <title>Whole genome sequence of Eschrichtius robustus ER-17-0199.</title>
        <authorList>
            <person name="Bruniche-Olsen A."/>
            <person name="Black A.N."/>
            <person name="Fields C.J."/>
            <person name="Walden K."/>
            <person name="Dewoody J.A."/>
        </authorList>
    </citation>
    <scope>NUCLEOTIDE SEQUENCE [LARGE SCALE GENOMIC DNA]</scope>
    <source>
        <strain evidence="1">ER-17-0199</strain>
        <tissue evidence="1">Blubber</tissue>
    </source>
</reference>
<dbReference type="EMBL" id="JAIQCJ010000828">
    <property type="protein sequence ID" value="KAJ8794443.1"/>
    <property type="molecule type" value="Genomic_DNA"/>
</dbReference>
<gene>
    <name evidence="1" type="ORF">J1605_018896</name>
</gene>
<keyword evidence="2" id="KW-1185">Reference proteome</keyword>
<sequence>MAIGTPEGRSSRRTHLCGARPQAPMLHFRAPFKDLLAYKFLCSTPEDPDSGDLGWRLEITILKQLLQVDAHSLRTSPSETLV</sequence>
<dbReference type="AlphaFoldDB" id="A0AB34HTK2"/>
<evidence type="ECO:0000313" key="1">
    <source>
        <dbReference type="EMBL" id="KAJ8794443.1"/>
    </source>
</evidence>
<proteinExistence type="predicted"/>
<organism evidence="1 2">
    <name type="scientific">Eschrichtius robustus</name>
    <name type="common">California gray whale</name>
    <name type="synonym">Eschrichtius gibbosus</name>
    <dbReference type="NCBI Taxonomy" id="9764"/>
    <lineage>
        <taxon>Eukaryota</taxon>
        <taxon>Metazoa</taxon>
        <taxon>Chordata</taxon>
        <taxon>Craniata</taxon>
        <taxon>Vertebrata</taxon>
        <taxon>Euteleostomi</taxon>
        <taxon>Mammalia</taxon>
        <taxon>Eutheria</taxon>
        <taxon>Laurasiatheria</taxon>
        <taxon>Artiodactyla</taxon>
        <taxon>Whippomorpha</taxon>
        <taxon>Cetacea</taxon>
        <taxon>Mysticeti</taxon>
        <taxon>Eschrichtiidae</taxon>
        <taxon>Eschrichtius</taxon>
    </lineage>
</organism>
<dbReference type="Proteomes" id="UP001159641">
    <property type="component" value="Unassembled WGS sequence"/>
</dbReference>